<dbReference type="GO" id="GO:0046872">
    <property type="term" value="F:metal ion binding"/>
    <property type="evidence" value="ECO:0007669"/>
    <property type="project" value="UniProtKB-KW"/>
</dbReference>
<evidence type="ECO:0000256" key="9">
    <source>
        <dbReference type="ARBA" id="ARBA00023027"/>
    </source>
</evidence>
<keyword evidence="1" id="KW-1003">Cell membrane</keyword>
<dbReference type="PANTHER" id="PTHR10849:SF24">
    <property type="entry name" value="NADH-QUINONE OXIDOREDUCTASE SUBUNIT I 2"/>
    <property type="match status" value="1"/>
</dbReference>
<evidence type="ECO:0000256" key="6">
    <source>
        <dbReference type="ARBA" id="ARBA00022967"/>
    </source>
</evidence>
<keyword evidence="14" id="KW-1185">Reference proteome</keyword>
<dbReference type="Gene3D" id="3.30.70.3270">
    <property type="match status" value="1"/>
</dbReference>
<dbReference type="GO" id="GO:0048038">
    <property type="term" value="F:quinone binding"/>
    <property type="evidence" value="ECO:0007669"/>
    <property type="project" value="UniProtKB-KW"/>
</dbReference>
<feature type="domain" description="4Fe-4S ferredoxin-type" evidence="12">
    <location>
        <begin position="103"/>
        <end position="132"/>
    </location>
</feature>
<dbReference type="Proteomes" id="UP000294830">
    <property type="component" value="Unassembled WGS sequence"/>
</dbReference>
<keyword evidence="11" id="KW-0472">Membrane</keyword>
<keyword evidence="6" id="KW-1278">Translocase</keyword>
<accession>A0A4R2EJR4</accession>
<evidence type="ECO:0000256" key="5">
    <source>
        <dbReference type="ARBA" id="ARBA00022737"/>
    </source>
</evidence>
<keyword evidence="5" id="KW-0677">Repeat</keyword>
<organism evidence="13 14">
    <name type="scientific">Acetobacteroides hydrogenigenes</name>
    <dbReference type="NCBI Taxonomy" id="979970"/>
    <lineage>
        <taxon>Bacteria</taxon>
        <taxon>Pseudomonadati</taxon>
        <taxon>Bacteroidota</taxon>
        <taxon>Bacteroidia</taxon>
        <taxon>Bacteroidales</taxon>
        <taxon>Rikenellaceae</taxon>
        <taxon>Acetobacteroides</taxon>
    </lineage>
</organism>
<dbReference type="GO" id="GO:0016020">
    <property type="term" value="C:membrane"/>
    <property type="evidence" value="ECO:0007669"/>
    <property type="project" value="InterPro"/>
</dbReference>
<proteinExistence type="predicted"/>
<reference evidence="13 14" key="1">
    <citation type="submission" date="2019-03" db="EMBL/GenBank/DDBJ databases">
        <title>Genomic Encyclopedia of Archaeal and Bacterial Type Strains, Phase II (KMG-II): from individual species to whole genera.</title>
        <authorList>
            <person name="Goeker M."/>
        </authorList>
    </citation>
    <scope>NUCLEOTIDE SEQUENCE [LARGE SCALE GENOMIC DNA]</scope>
    <source>
        <strain evidence="13 14">RL-C</strain>
    </source>
</reference>
<evidence type="ECO:0000256" key="10">
    <source>
        <dbReference type="ARBA" id="ARBA00023075"/>
    </source>
</evidence>
<evidence type="ECO:0000256" key="1">
    <source>
        <dbReference type="ARBA" id="ARBA00022475"/>
    </source>
</evidence>
<name>A0A4R2EJR4_9BACT</name>
<dbReference type="GO" id="GO:0016651">
    <property type="term" value="F:oxidoreductase activity, acting on NAD(P)H"/>
    <property type="evidence" value="ECO:0007669"/>
    <property type="project" value="InterPro"/>
</dbReference>
<evidence type="ECO:0000313" key="13">
    <source>
        <dbReference type="EMBL" id="TCN68953.1"/>
    </source>
</evidence>
<dbReference type="InterPro" id="IPR010226">
    <property type="entry name" value="NADH_quinone_OxRdtase_chainI"/>
</dbReference>
<dbReference type="AlphaFoldDB" id="A0A4R2EJR4"/>
<evidence type="ECO:0000256" key="11">
    <source>
        <dbReference type="ARBA" id="ARBA00023136"/>
    </source>
</evidence>
<dbReference type="InterPro" id="IPR017900">
    <property type="entry name" value="4Fe4S_Fe_S_CS"/>
</dbReference>
<evidence type="ECO:0000256" key="8">
    <source>
        <dbReference type="ARBA" id="ARBA00023014"/>
    </source>
</evidence>
<dbReference type="EMBL" id="SLWB01000005">
    <property type="protein sequence ID" value="TCN68953.1"/>
    <property type="molecule type" value="Genomic_DNA"/>
</dbReference>
<keyword evidence="2" id="KW-0004">4Fe-4S</keyword>
<sequence>MKSIFNYYKSIFLALRSLWQGMKLTGYYFSHPKKMLVQPYPENRDTLVIPSRFKGNLTLIHDAENLHACTACGICEINCPNGTIKILSKMEEQEDGKKKKVLDKWVYHMGLCTFCGLCVDACPSDAIAFDNTFEHSAYKSTTLNKVLNNPGSKLKSTVK</sequence>
<gene>
    <name evidence="13" type="ORF">CLV25_105155</name>
</gene>
<evidence type="ECO:0000259" key="12">
    <source>
        <dbReference type="PROSITE" id="PS51379"/>
    </source>
</evidence>
<dbReference type="GO" id="GO:0051539">
    <property type="term" value="F:4 iron, 4 sulfur cluster binding"/>
    <property type="evidence" value="ECO:0007669"/>
    <property type="project" value="UniProtKB-KW"/>
</dbReference>
<dbReference type="RefSeq" id="WP_131838966.1">
    <property type="nucleotide sequence ID" value="NZ_SLWB01000005.1"/>
</dbReference>
<keyword evidence="7" id="KW-0408">Iron</keyword>
<keyword evidence="4" id="KW-0479">Metal-binding</keyword>
<comment type="caution">
    <text evidence="13">The sequence shown here is derived from an EMBL/GenBank/DDBJ whole genome shotgun (WGS) entry which is preliminary data.</text>
</comment>
<evidence type="ECO:0000313" key="14">
    <source>
        <dbReference type="Proteomes" id="UP000294830"/>
    </source>
</evidence>
<keyword evidence="3" id="KW-0874">Quinone</keyword>
<evidence type="ECO:0000256" key="7">
    <source>
        <dbReference type="ARBA" id="ARBA00023004"/>
    </source>
</evidence>
<feature type="domain" description="4Fe-4S ferredoxin-type" evidence="12">
    <location>
        <begin position="57"/>
        <end position="89"/>
    </location>
</feature>
<dbReference type="InterPro" id="IPR017896">
    <property type="entry name" value="4Fe4S_Fe-S-bd"/>
</dbReference>
<keyword evidence="8" id="KW-0411">Iron-sulfur</keyword>
<evidence type="ECO:0000256" key="4">
    <source>
        <dbReference type="ARBA" id="ARBA00022723"/>
    </source>
</evidence>
<evidence type="ECO:0000256" key="2">
    <source>
        <dbReference type="ARBA" id="ARBA00022485"/>
    </source>
</evidence>
<protein>
    <submittedName>
        <fullName evidence="13">NADH-quinone oxidoreductase subunit I</fullName>
    </submittedName>
</protein>
<dbReference type="OrthoDB" id="9808559at2"/>
<keyword evidence="9" id="KW-0520">NAD</keyword>
<dbReference type="PANTHER" id="PTHR10849">
    <property type="entry name" value="NADH DEHYDROGENASE UBIQUINONE IRON-SULFUR PROTEIN 8, MITOCHONDRIAL"/>
    <property type="match status" value="1"/>
</dbReference>
<evidence type="ECO:0000256" key="3">
    <source>
        <dbReference type="ARBA" id="ARBA00022719"/>
    </source>
</evidence>
<keyword evidence="10" id="KW-0830">Ubiquinone</keyword>
<dbReference type="PROSITE" id="PS51379">
    <property type="entry name" value="4FE4S_FER_2"/>
    <property type="match status" value="2"/>
</dbReference>
<dbReference type="SUPFAM" id="SSF54862">
    <property type="entry name" value="4Fe-4S ferredoxins"/>
    <property type="match status" value="1"/>
</dbReference>
<dbReference type="PROSITE" id="PS00198">
    <property type="entry name" value="4FE4S_FER_1"/>
    <property type="match status" value="1"/>
</dbReference>
<dbReference type="Pfam" id="PF12838">
    <property type="entry name" value="Fer4_7"/>
    <property type="match status" value="1"/>
</dbReference>